<dbReference type="Pfam" id="PF02517">
    <property type="entry name" value="Rce1-like"/>
    <property type="match status" value="1"/>
</dbReference>
<protein>
    <submittedName>
        <fullName evidence="3">Caax amino protease family protein</fullName>
    </submittedName>
</protein>
<keyword evidence="3" id="KW-0645">Protease</keyword>
<proteinExistence type="predicted"/>
<feature type="transmembrane region" description="Helical" evidence="1">
    <location>
        <begin position="203"/>
        <end position="223"/>
    </location>
</feature>
<organism evidence="3">
    <name type="scientific">Clostridioides difficile</name>
    <name type="common">Peptoclostridium difficile</name>
    <dbReference type="NCBI Taxonomy" id="1496"/>
    <lineage>
        <taxon>Bacteria</taxon>
        <taxon>Bacillati</taxon>
        <taxon>Bacillota</taxon>
        <taxon>Clostridia</taxon>
        <taxon>Peptostreptococcales</taxon>
        <taxon>Peptostreptococcaceae</taxon>
        <taxon>Clostridioides</taxon>
    </lineage>
</organism>
<evidence type="ECO:0000256" key="1">
    <source>
        <dbReference type="SAM" id="Phobius"/>
    </source>
</evidence>
<feature type="transmembrane region" description="Helical" evidence="1">
    <location>
        <begin position="178"/>
        <end position="196"/>
    </location>
</feature>
<keyword evidence="3" id="KW-0378">Hydrolase</keyword>
<dbReference type="AlphaFoldDB" id="A0A386JC08"/>
<keyword evidence="1" id="KW-0472">Membrane</keyword>
<geneLocation type="plasmid" evidence="3">
    <name>pHSJD-312</name>
</geneLocation>
<evidence type="ECO:0000259" key="2">
    <source>
        <dbReference type="Pfam" id="PF02517"/>
    </source>
</evidence>
<dbReference type="PANTHER" id="PTHR43592">
    <property type="entry name" value="CAAX AMINO TERMINAL PROTEASE"/>
    <property type="match status" value="1"/>
</dbReference>
<name>A0A386JC08_CLODI</name>
<accession>A0A386JC08</accession>
<dbReference type="PANTHER" id="PTHR43592:SF15">
    <property type="entry name" value="CAAX AMINO TERMINAL PROTEASE FAMILY PROTEIN"/>
    <property type="match status" value="1"/>
</dbReference>
<keyword evidence="1" id="KW-0812">Transmembrane</keyword>
<dbReference type="EMBL" id="MG973074">
    <property type="protein sequence ID" value="AYD68700.1"/>
    <property type="molecule type" value="Genomic_DNA"/>
</dbReference>
<reference evidence="3" key="1">
    <citation type="journal article" date="2018" name="Sci. Rep.">
        <title>Novel Clade C-I Clostridium difficile strains escape diagnostic tests, differ in pathogenicity potential and carry toxins on extrachromosomal elements.</title>
        <authorList>
            <person name="Ramirez-Vargas G."/>
            <person name="Lopez-Urena D."/>
            <person name="Badilla A."/>
            <person name="Orozco-Aguilar J."/>
            <person name="Murillo T."/>
            <person name="Rojas P."/>
            <person name="Riedel T."/>
            <person name="Overmann J."/>
            <person name="Gonzalez G."/>
            <person name="Chaves-Olarte E."/>
            <person name="Quesada-Gomez C."/>
            <person name="Rodriguez C."/>
        </authorList>
    </citation>
    <scope>NUCLEOTIDE SEQUENCE</scope>
    <source>
        <strain evidence="3">HSJD-312</strain>
        <plasmid evidence="3">pHSJD-312</plasmid>
    </source>
</reference>
<feature type="transmembrane region" description="Helical" evidence="1">
    <location>
        <begin position="76"/>
        <end position="94"/>
    </location>
</feature>
<feature type="domain" description="CAAX prenyl protease 2/Lysostaphin resistance protein A-like" evidence="2">
    <location>
        <begin position="127"/>
        <end position="214"/>
    </location>
</feature>
<keyword evidence="3" id="KW-0614">Plasmid</keyword>
<keyword evidence="1" id="KW-1133">Transmembrane helix</keyword>
<dbReference type="GO" id="GO:0004175">
    <property type="term" value="F:endopeptidase activity"/>
    <property type="evidence" value="ECO:0007669"/>
    <property type="project" value="UniProtKB-ARBA"/>
</dbReference>
<sequence length="224" mass="26138">MRKYRDIFLITIIHTILILTSTSLVTIITNRVTNVYVYSVLNIVLLVLIYYNMYVLIYKFPVDIIKIKYKNNKKKITHYITILLFIMVTNSILLSKLENTFLNLSLYSVLPKLNLILDTSSKLIIYLLSLFIQTCLIAPIAEELIYRKFILNNLLDNCNAFKSIILSSFLFSIYHLNLLQGINAMIIGVFLGYLYHRTCSINICILLHFINNFINFIILTIYIT</sequence>
<feature type="transmembrane region" description="Helical" evidence="1">
    <location>
        <begin position="35"/>
        <end position="55"/>
    </location>
</feature>
<evidence type="ECO:0000313" key="3">
    <source>
        <dbReference type="EMBL" id="AYD68700.1"/>
    </source>
</evidence>
<gene>
    <name evidence="3" type="ORF">pHSJD-312_00079</name>
</gene>
<feature type="transmembrane region" description="Helical" evidence="1">
    <location>
        <begin position="7"/>
        <end position="29"/>
    </location>
</feature>
<dbReference type="GO" id="GO:0080120">
    <property type="term" value="P:CAAX-box protein maturation"/>
    <property type="evidence" value="ECO:0007669"/>
    <property type="project" value="UniProtKB-ARBA"/>
</dbReference>
<dbReference type="InterPro" id="IPR003675">
    <property type="entry name" value="Rce1/LyrA-like_dom"/>
</dbReference>
<dbReference type="GO" id="GO:0006508">
    <property type="term" value="P:proteolysis"/>
    <property type="evidence" value="ECO:0007669"/>
    <property type="project" value="UniProtKB-KW"/>
</dbReference>
<feature type="transmembrane region" description="Helical" evidence="1">
    <location>
        <begin position="123"/>
        <end position="141"/>
    </location>
</feature>